<keyword evidence="3" id="KW-1185">Reference proteome</keyword>
<evidence type="ECO:0000256" key="1">
    <source>
        <dbReference type="SAM" id="SignalP"/>
    </source>
</evidence>
<dbReference type="EMBL" id="LVVL01000001">
    <property type="protein sequence ID" value="OAN15671.1"/>
    <property type="molecule type" value="Genomic_DNA"/>
</dbReference>
<proteinExistence type="predicted"/>
<comment type="caution">
    <text evidence="2">The sequence shown here is derived from an EMBL/GenBank/DDBJ whole genome shotgun (WGS) entry which is preliminary data.</text>
</comment>
<feature type="signal peptide" evidence="1">
    <location>
        <begin position="1"/>
        <end position="16"/>
    </location>
</feature>
<feature type="chain" id="PRO_5046285691" description="Lipoprotein" evidence="1">
    <location>
        <begin position="17"/>
        <end position="175"/>
    </location>
</feature>
<dbReference type="RefSeq" id="WP_028106484.1">
    <property type="nucleotide sequence ID" value="NZ_LVVL01000001.1"/>
</dbReference>
<keyword evidence="1" id="KW-0732">Signal</keyword>
<accession>A0ABX2VBP9</accession>
<evidence type="ECO:0008006" key="4">
    <source>
        <dbReference type="Google" id="ProtNLM"/>
    </source>
</evidence>
<gene>
    <name evidence="2" type="ORF">A3783_06980</name>
</gene>
<evidence type="ECO:0000313" key="3">
    <source>
        <dbReference type="Proteomes" id="UP000078447"/>
    </source>
</evidence>
<name>A0ABX2VBP9_9BACL</name>
<dbReference type="PROSITE" id="PS51257">
    <property type="entry name" value="PROKAR_LIPOPROTEIN"/>
    <property type="match status" value="1"/>
</dbReference>
<organism evidence="2 3">
    <name type="scientific">Exiguobacterium undae</name>
    <dbReference type="NCBI Taxonomy" id="169177"/>
    <lineage>
        <taxon>Bacteria</taxon>
        <taxon>Bacillati</taxon>
        <taxon>Bacillota</taxon>
        <taxon>Bacilli</taxon>
        <taxon>Bacillales</taxon>
        <taxon>Bacillales Family XII. Incertae Sedis</taxon>
        <taxon>Exiguobacterium</taxon>
    </lineage>
</organism>
<protein>
    <recommendedName>
        <fullName evidence="4">Lipoprotein</fullName>
    </recommendedName>
</protein>
<dbReference type="Proteomes" id="UP000078447">
    <property type="component" value="Unassembled WGS sequence"/>
</dbReference>
<reference evidence="2 3" key="1">
    <citation type="submission" date="2016-03" db="EMBL/GenBank/DDBJ databases">
        <authorList>
            <person name="Cho S.-Y."/>
            <person name="Lim S."/>
            <person name="Kim H."/>
            <person name="Soh E.H."/>
            <person name="Moon J.S."/>
        </authorList>
    </citation>
    <scope>NUCLEOTIDE SEQUENCE [LARGE SCALE GENOMIC DNA]</scope>
    <source>
        <strain evidence="2 3">KCTC 3810</strain>
    </source>
</reference>
<evidence type="ECO:0000313" key="2">
    <source>
        <dbReference type="EMBL" id="OAN15671.1"/>
    </source>
</evidence>
<sequence length="175" mass="19938">MKKLLMGSLIAATALAGCGVDASTQVKDTSYDGTYLKIGVIGEQPDLQEKNVKFSTLSFEDLEDTNRISSQFDAVFITKDNLKQADEEKYVKVYQKLDIPTFFLETTKGFLPFVSEDLTYTNASELEHSYASGYLQGKKDRYRYWEYGLNNDQKNDQIIKDVYSQIFKTVAEVKE</sequence>